<accession>A0A0F9HEG0</accession>
<dbReference type="AlphaFoldDB" id="A0A0F9HEG0"/>
<name>A0A0F9HEG0_9ZZZZ</name>
<organism evidence="1">
    <name type="scientific">marine sediment metagenome</name>
    <dbReference type="NCBI Taxonomy" id="412755"/>
    <lineage>
        <taxon>unclassified sequences</taxon>
        <taxon>metagenomes</taxon>
        <taxon>ecological metagenomes</taxon>
    </lineage>
</organism>
<sequence>MAKYTPIDTESALEIWEAKLLDVRLNDRQRDRCKKQIKMIKKRLKSQDTQEVRG</sequence>
<reference evidence="1" key="1">
    <citation type="journal article" date="2015" name="Nature">
        <title>Complex archaea that bridge the gap between prokaryotes and eukaryotes.</title>
        <authorList>
            <person name="Spang A."/>
            <person name="Saw J.H."/>
            <person name="Jorgensen S.L."/>
            <person name="Zaremba-Niedzwiedzka K."/>
            <person name="Martijn J."/>
            <person name="Lind A.E."/>
            <person name="van Eijk R."/>
            <person name="Schleper C."/>
            <person name="Guy L."/>
            <person name="Ettema T.J."/>
        </authorList>
    </citation>
    <scope>NUCLEOTIDE SEQUENCE</scope>
</reference>
<proteinExistence type="predicted"/>
<comment type="caution">
    <text evidence="1">The sequence shown here is derived from an EMBL/GenBank/DDBJ whole genome shotgun (WGS) entry which is preliminary data.</text>
</comment>
<evidence type="ECO:0000313" key="1">
    <source>
        <dbReference type="EMBL" id="KKM01527.1"/>
    </source>
</evidence>
<dbReference type="EMBL" id="LAZR01017174">
    <property type="protein sequence ID" value="KKM01527.1"/>
    <property type="molecule type" value="Genomic_DNA"/>
</dbReference>
<gene>
    <name evidence="1" type="ORF">LCGC14_1793500</name>
</gene>
<protein>
    <submittedName>
        <fullName evidence="1">Uncharacterized protein</fullName>
    </submittedName>
</protein>